<gene>
    <name evidence="1" type="ORF">F3Y22_tig00010869pilonHSYRG00009</name>
</gene>
<proteinExistence type="predicted"/>
<comment type="caution">
    <text evidence="1">The sequence shown here is derived from an EMBL/GenBank/DDBJ whole genome shotgun (WGS) entry which is preliminary data.</text>
</comment>
<reference evidence="1" key="1">
    <citation type="submission" date="2019-09" db="EMBL/GenBank/DDBJ databases">
        <title>Draft genome information of white flower Hibiscus syriacus.</title>
        <authorList>
            <person name="Kim Y.-M."/>
        </authorList>
    </citation>
    <scope>NUCLEOTIDE SEQUENCE [LARGE SCALE GENOMIC DNA]</scope>
    <source>
        <strain evidence="1">YM2019G1</strain>
    </source>
</reference>
<dbReference type="AlphaFoldDB" id="A0A6A3C4M2"/>
<keyword evidence="2" id="KW-1185">Reference proteome</keyword>
<evidence type="ECO:0000313" key="1">
    <source>
        <dbReference type="EMBL" id="KAE8724130.1"/>
    </source>
</evidence>
<organism evidence="1 2">
    <name type="scientific">Hibiscus syriacus</name>
    <name type="common">Rose of Sharon</name>
    <dbReference type="NCBI Taxonomy" id="106335"/>
    <lineage>
        <taxon>Eukaryota</taxon>
        <taxon>Viridiplantae</taxon>
        <taxon>Streptophyta</taxon>
        <taxon>Embryophyta</taxon>
        <taxon>Tracheophyta</taxon>
        <taxon>Spermatophyta</taxon>
        <taxon>Magnoliopsida</taxon>
        <taxon>eudicotyledons</taxon>
        <taxon>Gunneridae</taxon>
        <taxon>Pentapetalae</taxon>
        <taxon>rosids</taxon>
        <taxon>malvids</taxon>
        <taxon>Malvales</taxon>
        <taxon>Malvaceae</taxon>
        <taxon>Malvoideae</taxon>
        <taxon>Hibiscus</taxon>
    </lineage>
</organism>
<evidence type="ECO:0000313" key="2">
    <source>
        <dbReference type="Proteomes" id="UP000436088"/>
    </source>
</evidence>
<sequence>MPSVSWSRGHYLRVSVFAAPSSIEDEAGGKIVEVKLGGGDGEVSDVHWSRVAYGSVSPFALLQSRKNAVSSLSKISMNSSPYDADW</sequence>
<dbReference type="Proteomes" id="UP000436088">
    <property type="component" value="Unassembled WGS sequence"/>
</dbReference>
<dbReference type="EMBL" id="VEPZ02000483">
    <property type="protein sequence ID" value="KAE8724130.1"/>
    <property type="molecule type" value="Genomic_DNA"/>
</dbReference>
<accession>A0A6A3C4M2</accession>
<name>A0A6A3C4M2_HIBSY</name>
<protein>
    <submittedName>
        <fullName evidence="1">Uncharacterized protein</fullName>
    </submittedName>
</protein>